<proteinExistence type="predicted"/>
<feature type="compositionally biased region" description="Basic residues" evidence="1">
    <location>
        <begin position="1"/>
        <end position="14"/>
    </location>
</feature>
<evidence type="ECO:0000256" key="1">
    <source>
        <dbReference type="SAM" id="MobiDB-lite"/>
    </source>
</evidence>
<dbReference type="AlphaFoldDB" id="A0A0M3HZR2"/>
<name>A0A0M3HZR2_ASCLU</name>
<dbReference type="Proteomes" id="UP000036681">
    <property type="component" value="Unplaced"/>
</dbReference>
<sequence length="117" mass="13100">MAAHPRRRSGGKSWKKGEEGEAAGIEQSYMLPAKLHNYGIHQIAGTFSLHMALIEYAYVIAHLLFYATMLFDFDGLELMTTTADVLFIDSCLGDVYEPNDLIAKRNGEIMMQRISAN</sequence>
<organism evidence="2 3">
    <name type="scientific">Ascaris lumbricoides</name>
    <name type="common">Giant roundworm</name>
    <dbReference type="NCBI Taxonomy" id="6252"/>
    <lineage>
        <taxon>Eukaryota</taxon>
        <taxon>Metazoa</taxon>
        <taxon>Ecdysozoa</taxon>
        <taxon>Nematoda</taxon>
        <taxon>Chromadorea</taxon>
        <taxon>Rhabditida</taxon>
        <taxon>Spirurina</taxon>
        <taxon>Ascaridomorpha</taxon>
        <taxon>Ascaridoidea</taxon>
        <taxon>Ascarididae</taxon>
        <taxon>Ascaris</taxon>
    </lineage>
</organism>
<evidence type="ECO:0000313" key="3">
    <source>
        <dbReference type="WBParaSite" id="ALUE_0000923701-mRNA-1"/>
    </source>
</evidence>
<feature type="region of interest" description="Disordered" evidence="1">
    <location>
        <begin position="1"/>
        <end position="20"/>
    </location>
</feature>
<dbReference type="WBParaSite" id="ALUE_0000923701-mRNA-1">
    <property type="protein sequence ID" value="ALUE_0000923701-mRNA-1"/>
    <property type="gene ID" value="ALUE_0000923701"/>
</dbReference>
<protein>
    <submittedName>
        <fullName evidence="3">Uncharacterized protein</fullName>
    </submittedName>
</protein>
<evidence type="ECO:0000313" key="2">
    <source>
        <dbReference type="Proteomes" id="UP000036681"/>
    </source>
</evidence>
<accession>A0A0M3HZR2</accession>
<reference evidence="3" key="1">
    <citation type="submission" date="2017-02" db="UniProtKB">
        <authorList>
            <consortium name="WormBaseParasite"/>
        </authorList>
    </citation>
    <scope>IDENTIFICATION</scope>
</reference>
<keyword evidence="2" id="KW-1185">Reference proteome</keyword>